<reference evidence="3" key="1">
    <citation type="journal article" date="2017" name="Genome Biol. Evol.">
        <title>The complete genome sequence of the phytopathogenic fungus Sclerotinia sclerotiorum reveals insights into the genome architecture of broad host range pathogens.</title>
        <authorList>
            <person name="Derbyshire M."/>
            <person name="Denton-Giles M."/>
            <person name="Hegedus D."/>
            <person name="Seifbarghy S."/>
            <person name="Rollins J."/>
            <person name="van Kan J."/>
            <person name="Seidl M.F."/>
            <person name="Faino L."/>
            <person name="Mbengue M."/>
            <person name="Navaud O."/>
            <person name="Raffaele S."/>
            <person name="Hammond-Kosack K."/>
            <person name="Heard S."/>
            <person name="Oliver R."/>
        </authorList>
    </citation>
    <scope>NUCLEOTIDE SEQUENCE [LARGE SCALE GENOMIC DNA]</scope>
    <source>
        <strain evidence="3">ATCC 18683 / 1980 / Ss-1</strain>
    </source>
</reference>
<dbReference type="OrthoDB" id="5332336at2759"/>
<dbReference type="Gene3D" id="3.10.170.10">
    <property type="match status" value="1"/>
</dbReference>
<dbReference type="RefSeq" id="XP_001588442.1">
    <property type="nucleotide sequence ID" value="XM_001588392.1"/>
</dbReference>
<dbReference type="GO" id="GO:0004222">
    <property type="term" value="F:metalloendopeptidase activity"/>
    <property type="evidence" value="ECO:0007669"/>
    <property type="project" value="InterPro"/>
</dbReference>
<dbReference type="Pfam" id="PF01447">
    <property type="entry name" value="Peptidase_M4"/>
    <property type="match status" value="1"/>
</dbReference>
<dbReference type="EMBL" id="CP017822">
    <property type="protein sequence ID" value="APA12141.1"/>
    <property type="molecule type" value="Genomic_DNA"/>
</dbReference>
<gene>
    <name evidence="2" type="ORF">sscle_09g069110</name>
</gene>
<protein>
    <recommendedName>
        <fullName evidence="1">Peptidase M4 domain-containing protein</fullName>
    </recommendedName>
</protein>
<dbReference type="PANTHER" id="PTHR43579:SF1">
    <property type="entry name" value="NEUTRAL METALLOPROTEINASE"/>
    <property type="match status" value="1"/>
</dbReference>
<name>A0A1D9QB49_SCLS1</name>
<dbReference type="VEuPathDB" id="FungiDB:sscle_09g069110"/>
<evidence type="ECO:0000313" key="3">
    <source>
        <dbReference type="Proteomes" id="UP000177798"/>
    </source>
</evidence>
<proteinExistence type="predicted"/>
<feature type="domain" description="Peptidase M4" evidence="1">
    <location>
        <begin position="112"/>
        <end position="216"/>
    </location>
</feature>
<dbReference type="SUPFAM" id="SSF55486">
    <property type="entry name" value="Metalloproteases ('zincins'), catalytic domain"/>
    <property type="match status" value="1"/>
</dbReference>
<evidence type="ECO:0000259" key="1">
    <source>
        <dbReference type="Pfam" id="PF01447"/>
    </source>
</evidence>
<dbReference type="AlphaFoldDB" id="A0A1D9QB49"/>
<evidence type="ECO:0000313" key="2">
    <source>
        <dbReference type="EMBL" id="APA12141.1"/>
    </source>
</evidence>
<sequence length="219" mass="25368">MARFCSIVPPHVLKHIIDSPLTRPATLLAAQKTYDHVCRIHECRVLGAYMHDDAPDNLVAGIIPLHISQSVFDSEEASAEEKEHAKHNLAYIDQYHATRADRSAEERSTTRNVHRKVYSSEGTNEIRKRKIYDDRYLIPLRTMDWDAQNVYQYFRERYEFYDKVFNHNSIDDKGLHIVGNIHYDDQPGPPGFNNAFWNGREINFGDGDGDLFTNFADKI</sequence>
<organism evidence="2 3">
    <name type="scientific">Sclerotinia sclerotiorum (strain ATCC 18683 / 1980 / Ss-1)</name>
    <name type="common">White mold</name>
    <name type="synonym">Whetzelinia sclerotiorum</name>
    <dbReference type="NCBI Taxonomy" id="665079"/>
    <lineage>
        <taxon>Eukaryota</taxon>
        <taxon>Fungi</taxon>
        <taxon>Dikarya</taxon>
        <taxon>Ascomycota</taxon>
        <taxon>Pezizomycotina</taxon>
        <taxon>Leotiomycetes</taxon>
        <taxon>Helotiales</taxon>
        <taxon>Sclerotiniaceae</taxon>
        <taxon>Sclerotinia</taxon>
    </lineage>
</organism>
<dbReference type="InterPro" id="IPR052759">
    <property type="entry name" value="Metalloprotease_M4"/>
</dbReference>
<dbReference type="InterPro" id="IPR013856">
    <property type="entry name" value="Peptidase_M4_domain"/>
</dbReference>
<dbReference type="Proteomes" id="UP000177798">
    <property type="component" value="Chromosome 9"/>
</dbReference>
<dbReference type="KEGG" id="ssl:SS1G_10889"/>
<accession>A0A1D9QB49</accession>
<dbReference type="PANTHER" id="PTHR43579">
    <property type="match status" value="1"/>
</dbReference>